<dbReference type="AlphaFoldDB" id="A0A9D4CD58"/>
<reference evidence="2" key="1">
    <citation type="journal article" date="2019" name="bioRxiv">
        <title>The Genome of the Zebra Mussel, Dreissena polymorpha: A Resource for Invasive Species Research.</title>
        <authorList>
            <person name="McCartney M.A."/>
            <person name="Auch B."/>
            <person name="Kono T."/>
            <person name="Mallez S."/>
            <person name="Zhang Y."/>
            <person name="Obille A."/>
            <person name="Becker A."/>
            <person name="Abrahante J.E."/>
            <person name="Garbe J."/>
            <person name="Badalamenti J.P."/>
            <person name="Herman A."/>
            <person name="Mangelson H."/>
            <person name="Liachko I."/>
            <person name="Sullivan S."/>
            <person name="Sone E.D."/>
            <person name="Koren S."/>
            <person name="Silverstein K.A.T."/>
            <person name="Beckman K.B."/>
            <person name="Gohl D.M."/>
        </authorList>
    </citation>
    <scope>NUCLEOTIDE SEQUENCE</scope>
    <source>
        <strain evidence="2">Duluth1</strain>
        <tissue evidence="2">Whole animal</tissue>
    </source>
</reference>
<evidence type="ECO:0000256" key="1">
    <source>
        <dbReference type="SAM" id="MobiDB-lite"/>
    </source>
</evidence>
<proteinExistence type="predicted"/>
<evidence type="ECO:0000313" key="3">
    <source>
        <dbReference type="Proteomes" id="UP000828390"/>
    </source>
</evidence>
<reference evidence="2" key="2">
    <citation type="submission" date="2020-11" db="EMBL/GenBank/DDBJ databases">
        <authorList>
            <person name="McCartney M.A."/>
            <person name="Auch B."/>
            <person name="Kono T."/>
            <person name="Mallez S."/>
            <person name="Becker A."/>
            <person name="Gohl D.M."/>
            <person name="Silverstein K.A.T."/>
            <person name="Koren S."/>
            <person name="Bechman K.B."/>
            <person name="Herman A."/>
            <person name="Abrahante J.E."/>
            <person name="Garbe J."/>
        </authorList>
    </citation>
    <scope>NUCLEOTIDE SEQUENCE</scope>
    <source>
        <strain evidence="2">Duluth1</strain>
        <tissue evidence="2">Whole animal</tissue>
    </source>
</reference>
<evidence type="ECO:0000313" key="2">
    <source>
        <dbReference type="EMBL" id="KAH3721988.1"/>
    </source>
</evidence>
<organism evidence="2 3">
    <name type="scientific">Dreissena polymorpha</name>
    <name type="common">Zebra mussel</name>
    <name type="synonym">Mytilus polymorpha</name>
    <dbReference type="NCBI Taxonomy" id="45954"/>
    <lineage>
        <taxon>Eukaryota</taxon>
        <taxon>Metazoa</taxon>
        <taxon>Spiralia</taxon>
        <taxon>Lophotrochozoa</taxon>
        <taxon>Mollusca</taxon>
        <taxon>Bivalvia</taxon>
        <taxon>Autobranchia</taxon>
        <taxon>Heteroconchia</taxon>
        <taxon>Euheterodonta</taxon>
        <taxon>Imparidentia</taxon>
        <taxon>Neoheterodontei</taxon>
        <taxon>Myida</taxon>
        <taxon>Dreissenoidea</taxon>
        <taxon>Dreissenidae</taxon>
        <taxon>Dreissena</taxon>
    </lineage>
</organism>
<dbReference type="Proteomes" id="UP000828390">
    <property type="component" value="Unassembled WGS sequence"/>
</dbReference>
<keyword evidence="3" id="KW-1185">Reference proteome</keyword>
<dbReference type="EMBL" id="JAIWYP010000013">
    <property type="protein sequence ID" value="KAH3721988.1"/>
    <property type="molecule type" value="Genomic_DNA"/>
</dbReference>
<comment type="caution">
    <text evidence="2">The sequence shown here is derived from an EMBL/GenBank/DDBJ whole genome shotgun (WGS) entry which is preliminary data.</text>
</comment>
<gene>
    <name evidence="2" type="ORF">DPMN_064937</name>
</gene>
<sequence>MKVNKEPEIKKQINVQQFDPHIKLLDELKERIKSMEEKLNSLSAERQRPPMVAETGNRCYNRGQSYRGFRNNSTFRGRGGYRPRNNRFFRVNQIYEQRSSNPEIGCQNNDKDEALIARLDESGNEKRTINPETWTNKEILQRMIGDANFKLN</sequence>
<feature type="region of interest" description="Disordered" evidence="1">
    <location>
        <begin position="41"/>
        <end position="81"/>
    </location>
</feature>
<accession>A0A9D4CD58</accession>
<protein>
    <submittedName>
        <fullName evidence="2">Uncharacterized protein</fullName>
    </submittedName>
</protein>
<name>A0A9D4CD58_DREPO</name>